<dbReference type="Proteomes" id="UP000523863">
    <property type="component" value="Unassembled WGS sequence"/>
</dbReference>
<dbReference type="GO" id="GO:0007165">
    <property type="term" value="P:signal transduction"/>
    <property type="evidence" value="ECO:0007669"/>
    <property type="project" value="TreeGrafter"/>
</dbReference>
<proteinExistence type="predicted"/>
<dbReference type="PROSITE" id="PS00629">
    <property type="entry name" value="IMP_1"/>
    <property type="match status" value="1"/>
</dbReference>
<feature type="binding site" evidence="4">
    <location>
        <position position="73"/>
    </location>
    <ligand>
        <name>Mg(2+)</name>
        <dbReference type="ChEBI" id="CHEBI:18420"/>
        <label>1</label>
        <note>catalytic</note>
    </ligand>
</feature>
<comment type="caution">
    <text evidence="7">The sequence shown here is derived from an EMBL/GenBank/DDBJ whole genome shotgun (WGS) entry which is preliminary data.</text>
</comment>
<keyword evidence="2" id="KW-0378">Hydrolase</keyword>
<dbReference type="AlphaFoldDB" id="A0A7W9DB55"/>
<dbReference type="CDD" id="cd04301">
    <property type="entry name" value="NAT_SF"/>
    <property type="match status" value="1"/>
</dbReference>
<feature type="binding site" evidence="4">
    <location>
        <position position="94"/>
    </location>
    <ligand>
        <name>Mg(2+)</name>
        <dbReference type="ChEBI" id="CHEBI:18420"/>
        <label>1</label>
        <note>catalytic</note>
    </ligand>
</feature>
<evidence type="ECO:0000256" key="1">
    <source>
        <dbReference type="ARBA" id="ARBA00022723"/>
    </source>
</evidence>
<dbReference type="InterPro" id="IPR016181">
    <property type="entry name" value="Acyl_CoA_acyltransferase"/>
</dbReference>
<keyword evidence="7" id="KW-0808">Transferase</keyword>
<dbReference type="PANTHER" id="PTHR20854:SF4">
    <property type="entry name" value="INOSITOL-1-MONOPHOSPHATASE-RELATED"/>
    <property type="match status" value="1"/>
</dbReference>
<dbReference type="Gene3D" id="3.40.190.80">
    <property type="match status" value="1"/>
</dbReference>
<dbReference type="Gene3D" id="3.40.630.30">
    <property type="match status" value="1"/>
</dbReference>
<dbReference type="GO" id="GO:0008934">
    <property type="term" value="F:inositol monophosphate 1-phosphatase activity"/>
    <property type="evidence" value="ECO:0007669"/>
    <property type="project" value="TreeGrafter"/>
</dbReference>
<gene>
    <name evidence="7" type="ORF">BKA12_001269</name>
</gene>
<dbReference type="InterPro" id="IPR020583">
    <property type="entry name" value="Inositol_monoP_metal-BS"/>
</dbReference>
<organism evidence="7 8">
    <name type="scientific">Neomicrococcus lactis</name>
    <dbReference type="NCBI Taxonomy" id="732241"/>
    <lineage>
        <taxon>Bacteria</taxon>
        <taxon>Bacillati</taxon>
        <taxon>Actinomycetota</taxon>
        <taxon>Actinomycetes</taxon>
        <taxon>Micrococcales</taxon>
        <taxon>Micrococcaceae</taxon>
        <taxon>Neomicrococcus</taxon>
    </lineage>
</organism>
<name>A0A7W9DB55_9MICC</name>
<accession>A0A7W9DB55</accession>
<dbReference type="SUPFAM" id="SSF56655">
    <property type="entry name" value="Carbohydrate phosphatase"/>
    <property type="match status" value="1"/>
</dbReference>
<feature type="binding site" evidence="4">
    <location>
        <position position="91"/>
    </location>
    <ligand>
        <name>Mg(2+)</name>
        <dbReference type="ChEBI" id="CHEBI:18420"/>
        <label>1</label>
        <note>catalytic</note>
    </ligand>
</feature>
<evidence type="ECO:0000256" key="4">
    <source>
        <dbReference type="PIRSR" id="PIRSR600760-2"/>
    </source>
</evidence>
<dbReference type="SUPFAM" id="SSF55729">
    <property type="entry name" value="Acyl-CoA N-acyltransferases (Nat)"/>
    <property type="match status" value="1"/>
</dbReference>
<keyword evidence="8" id="KW-1185">Reference proteome</keyword>
<keyword evidence="1 4" id="KW-0479">Metal-binding</keyword>
<evidence type="ECO:0000259" key="6">
    <source>
        <dbReference type="PROSITE" id="PS51186"/>
    </source>
</evidence>
<evidence type="ECO:0000256" key="5">
    <source>
        <dbReference type="SAM" id="MobiDB-lite"/>
    </source>
</evidence>
<dbReference type="GO" id="GO:0016747">
    <property type="term" value="F:acyltransferase activity, transferring groups other than amino-acyl groups"/>
    <property type="evidence" value="ECO:0007669"/>
    <property type="project" value="InterPro"/>
</dbReference>
<dbReference type="PROSITE" id="PS51186">
    <property type="entry name" value="GNAT"/>
    <property type="match status" value="1"/>
</dbReference>
<dbReference type="Pfam" id="PF00583">
    <property type="entry name" value="Acetyltransf_1"/>
    <property type="match status" value="1"/>
</dbReference>
<dbReference type="Pfam" id="PF00459">
    <property type="entry name" value="Inositol_P"/>
    <property type="match status" value="1"/>
</dbReference>
<dbReference type="GO" id="GO:0046872">
    <property type="term" value="F:metal ion binding"/>
    <property type="evidence" value="ECO:0007669"/>
    <property type="project" value="UniProtKB-KW"/>
</dbReference>
<feature type="binding site" evidence="4">
    <location>
        <position position="236"/>
    </location>
    <ligand>
        <name>Mg(2+)</name>
        <dbReference type="ChEBI" id="CHEBI:18420"/>
        <label>1</label>
        <note>catalytic</note>
    </ligand>
</feature>
<dbReference type="Gene3D" id="3.30.540.10">
    <property type="entry name" value="Fructose-1,6-Bisphosphatase, subunit A, domain 1"/>
    <property type="match status" value="1"/>
</dbReference>
<dbReference type="InterPro" id="IPR000182">
    <property type="entry name" value="GNAT_dom"/>
</dbReference>
<dbReference type="PRINTS" id="PR00377">
    <property type="entry name" value="IMPHPHTASES"/>
</dbReference>
<comment type="cofactor">
    <cofactor evidence="4">
        <name>Mg(2+)</name>
        <dbReference type="ChEBI" id="CHEBI:18420"/>
    </cofactor>
</comment>
<feature type="region of interest" description="Disordered" evidence="5">
    <location>
        <begin position="272"/>
        <end position="295"/>
    </location>
</feature>
<dbReference type="PANTHER" id="PTHR20854">
    <property type="entry name" value="INOSITOL MONOPHOSPHATASE"/>
    <property type="match status" value="1"/>
</dbReference>
<sequence>MKPEDFLELTLKAARAGAAVLAARASFSPATGHIATDSKSAAGDWVTEFDRNAEQAVREVLRAARPQDQISGEEYETTTVENPSGYRWSIDPLDGTVNFVRGIPFFGCSVAVFGSADNAPEGAWLAGAVVAPALNVEYFATRGGGAWMRSIDVRNTEYDDAAAVRLHGPDASSDARILATGLGYDAARRAYQVAALAEMLPDFANIRRLGSAALDLCLVAEGKLDAYAEFGTQEFDWAAGALIAEESGTPVRRPSSGDGTRWPDWMVAGEVNVPRSPRRTPDPQSILDDPIKHRAGAGKSSAGVVIVRDALPDDYLEIRRITHDAYVTGGYFGSAEEPYMQRVGNVADRHEDALMWVAERDGQVVGSVTLARAGEKWADIAREDELEFRLLAVDPNVQRSGAGSALVERILAYAKTLPDVNRVSLTTGSDWLPAHALYNQLGFQRVPDRDWYVPGTDIKLVVYAYEIREH</sequence>
<evidence type="ECO:0000313" key="7">
    <source>
        <dbReference type="EMBL" id="MBB5598189.1"/>
    </source>
</evidence>
<reference evidence="7 8" key="1">
    <citation type="submission" date="2020-08" db="EMBL/GenBank/DDBJ databases">
        <title>Sequencing the genomes of 1000 actinobacteria strains.</title>
        <authorList>
            <person name="Klenk H.-P."/>
        </authorList>
    </citation>
    <scope>NUCLEOTIDE SEQUENCE [LARGE SCALE GENOMIC DNA]</scope>
    <source>
        <strain evidence="7 8">DSM 23694</strain>
    </source>
</reference>
<dbReference type="RefSeq" id="WP_338087447.1">
    <property type="nucleotide sequence ID" value="NZ_JACHBL010000001.1"/>
</dbReference>
<dbReference type="EMBL" id="JACHBL010000001">
    <property type="protein sequence ID" value="MBB5598189.1"/>
    <property type="molecule type" value="Genomic_DNA"/>
</dbReference>
<evidence type="ECO:0000256" key="3">
    <source>
        <dbReference type="ARBA" id="ARBA00022842"/>
    </source>
</evidence>
<dbReference type="GO" id="GO:0006020">
    <property type="term" value="P:inositol metabolic process"/>
    <property type="evidence" value="ECO:0007669"/>
    <property type="project" value="TreeGrafter"/>
</dbReference>
<keyword evidence="3 4" id="KW-0460">Magnesium</keyword>
<feature type="domain" description="N-acetyltransferase" evidence="6">
    <location>
        <begin position="305"/>
        <end position="468"/>
    </location>
</feature>
<dbReference type="InterPro" id="IPR000760">
    <property type="entry name" value="Inositol_monophosphatase-like"/>
</dbReference>
<protein>
    <submittedName>
        <fullName evidence="7">Fructose-1,6-bisphosphatase/inositol monophosphatase family enzyme/GNAT superfamily N-acetyltransferase</fullName>
    </submittedName>
</protein>
<feature type="binding site" evidence="4">
    <location>
        <position position="93"/>
    </location>
    <ligand>
        <name>Mg(2+)</name>
        <dbReference type="ChEBI" id="CHEBI:18420"/>
        <label>2</label>
    </ligand>
</feature>
<evidence type="ECO:0000313" key="8">
    <source>
        <dbReference type="Proteomes" id="UP000523863"/>
    </source>
</evidence>
<evidence type="ECO:0000256" key="2">
    <source>
        <dbReference type="ARBA" id="ARBA00022801"/>
    </source>
</evidence>